<organism evidence="3">
    <name type="scientific">Salpingoeca rosetta (strain ATCC 50818 / BSB-021)</name>
    <dbReference type="NCBI Taxonomy" id="946362"/>
    <lineage>
        <taxon>Eukaryota</taxon>
        <taxon>Choanoflagellata</taxon>
        <taxon>Craspedida</taxon>
        <taxon>Salpingoecidae</taxon>
        <taxon>Salpingoeca</taxon>
    </lineage>
</organism>
<dbReference type="STRING" id="946362.F2USY0"/>
<dbReference type="OrthoDB" id="27031at2759"/>
<dbReference type="RefSeq" id="XP_004987773.1">
    <property type="nucleotide sequence ID" value="XM_004987716.1"/>
</dbReference>
<dbReference type="AlphaFoldDB" id="F2USY0"/>
<dbReference type="EMBL" id="GL832996">
    <property type="protein sequence ID" value="EGD81239.1"/>
    <property type="molecule type" value="Genomic_DNA"/>
</dbReference>
<keyword evidence="1" id="KW-0732">Signal</keyword>
<sequence>MPVLLLSLATGHLKLLHPFALMLDGTLDCLSNLHFIHIRQLFRVLTTLTFHRQCTAAPGLRGRWCLSQSNEELKRSGTIAATTVTRTWLTLANDTDTSIGRAFLIYVDKCKQLTCSVATSSPQPRPAICPPIVASVSSPSRHHQQPPRTKHICRDAIAPQVNGDGGLTIDPPPPRPLGFRSLADPGRHVWREPGPQAHVPAQQHRQHDCGLRRRTGAPQTREMCSNLSPEYTRAREVDKDTHVVVNEKTLQAPFETKLKLLSGIAAPDRRGDKTAEARCRNADLFTFLTSLQPFVWWDLSLGTGNLNPEEETVVEVQHESWAHPRLAWACSDDVLFRTVADGQRVHSGDPALRQGCWASRTLWPNPLPMRPHIHVLME</sequence>
<keyword evidence="3" id="KW-1185">Reference proteome</keyword>
<feature type="chain" id="PRO_5003291393" evidence="1">
    <location>
        <begin position="19"/>
        <end position="378"/>
    </location>
</feature>
<dbReference type="KEGG" id="sre:PTSG_11276"/>
<feature type="signal peptide" evidence="1">
    <location>
        <begin position="1"/>
        <end position="18"/>
    </location>
</feature>
<protein>
    <submittedName>
        <fullName evidence="2">Uncharacterized protein</fullName>
    </submittedName>
</protein>
<reference evidence="2" key="1">
    <citation type="submission" date="2009-08" db="EMBL/GenBank/DDBJ databases">
        <title>Annotation of Salpingoeca rosetta.</title>
        <authorList>
            <consortium name="The Broad Institute Genome Sequencing Platform"/>
            <person name="Russ C."/>
            <person name="Cuomo C."/>
            <person name="Burger G."/>
            <person name="Gray M.W."/>
            <person name="Holland P.W.H."/>
            <person name="King N."/>
            <person name="Lang F.B.F."/>
            <person name="Roger A.J."/>
            <person name="Ruiz-Trillo I."/>
            <person name="Young S.K."/>
            <person name="Zeng Q."/>
            <person name="Gargeya S."/>
            <person name="Alvarado L."/>
            <person name="Berlin A."/>
            <person name="Chapman S.B."/>
            <person name="Chen Z."/>
            <person name="Freedman E."/>
            <person name="Gellesch M."/>
            <person name="Goldberg J."/>
            <person name="Griggs A."/>
            <person name="Gujja S."/>
            <person name="Heilman E."/>
            <person name="Heiman D."/>
            <person name="Howarth C."/>
            <person name="Mehta T."/>
            <person name="Neiman D."/>
            <person name="Pearson M."/>
            <person name="Roberts A."/>
            <person name="Saif S."/>
            <person name="Shea T."/>
            <person name="Shenoy N."/>
            <person name="Sisk P."/>
            <person name="Stolte C."/>
            <person name="Sykes S."/>
            <person name="White J."/>
            <person name="Yandava C."/>
            <person name="Haas B."/>
            <person name="Nusbaum C."/>
            <person name="Birren B."/>
        </authorList>
    </citation>
    <scope>NUCLEOTIDE SEQUENCE [LARGE SCALE GENOMIC DNA]</scope>
    <source>
        <strain evidence="2">ATCC 50818</strain>
    </source>
</reference>
<dbReference type="GeneID" id="16068297"/>
<dbReference type="InParanoid" id="F2USY0"/>
<accession>F2USY0</accession>
<dbReference type="Proteomes" id="UP000007799">
    <property type="component" value="Unassembled WGS sequence"/>
</dbReference>
<name>F2USY0_SALR5</name>
<gene>
    <name evidence="2" type="ORF">PTSG_11276</name>
</gene>
<evidence type="ECO:0000313" key="3">
    <source>
        <dbReference type="Proteomes" id="UP000007799"/>
    </source>
</evidence>
<evidence type="ECO:0000313" key="2">
    <source>
        <dbReference type="EMBL" id="EGD81239.1"/>
    </source>
</evidence>
<evidence type="ECO:0000256" key="1">
    <source>
        <dbReference type="SAM" id="SignalP"/>
    </source>
</evidence>
<proteinExistence type="predicted"/>